<dbReference type="AlphaFoldDB" id="A0AAV4RT25"/>
<protein>
    <submittedName>
        <fullName evidence="1">Uncharacterized protein</fullName>
    </submittedName>
</protein>
<accession>A0AAV4RT25</accession>
<proteinExistence type="predicted"/>
<evidence type="ECO:0000313" key="1">
    <source>
        <dbReference type="EMBL" id="GIY24580.1"/>
    </source>
</evidence>
<gene>
    <name evidence="1" type="ORF">CDAR_120771</name>
</gene>
<sequence>MKGAEKHAICGHEGEIPFGINHLEIPRLVASSAVLSSHPPVTTTSLNPRLNCFPHPLPSRGLICCPAPANPGQPNSNLLPLKLHFLSPGASVKAPTLMNHLN</sequence>
<name>A0AAV4RT25_9ARAC</name>
<reference evidence="1 2" key="1">
    <citation type="submission" date="2021-06" db="EMBL/GenBank/DDBJ databases">
        <title>Caerostris darwini draft genome.</title>
        <authorList>
            <person name="Kono N."/>
            <person name="Arakawa K."/>
        </authorList>
    </citation>
    <scope>NUCLEOTIDE SEQUENCE [LARGE SCALE GENOMIC DNA]</scope>
</reference>
<keyword evidence="2" id="KW-1185">Reference proteome</keyword>
<evidence type="ECO:0000313" key="2">
    <source>
        <dbReference type="Proteomes" id="UP001054837"/>
    </source>
</evidence>
<dbReference type="Proteomes" id="UP001054837">
    <property type="component" value="Unassembled WGS sequence"/>
</dbReference>
<dbReference type="EMBL" id="BPLQ01006712">
    <property type="protein sequence ID" value="GIY24580.1"/>
    <property type="molecule type" value="Genomic_DNA"/>
</dbReference>
<organism evidence="1 2">
    <name type="scientific">Caerostris darwini</name>
    <dbReference type="NCBI Taxonomy" id="1538125"/>
    <lineage>
        <taxon>Eukaryota</taxon>
        <taxon>Metazoa</taxon>
        <taxon>Ecdysozoa</taxon>
        <taxon>Arthropoda</taxon>
        <taxon>Chelicerata</taxon>
        <taxon>Arachnida</taxon>
        <taxon>Araneae</taxon>
        <taxon>Araneomorphae</taxon>
        <taxon>Entelegynae</taxon>
        <taxon>Araneoidea</taxon>
        <taxon>Araneidae</taxon>
        <taxon>Caerostris</taxon>
    </lineage>
</organism>
<comment type="caution">
    <text evidence="1">The sequence shown here is derived from an EMBL/GenBank/DDBJ whole genome shotgun (WGS) entry which is preliminary data.</text>
</comment>